<dbReference type="PATRIC" id="fig|1280949.3.peg.3490"/>
<evidence type="ECO:0000256" key="2">
    <source>
        <dbReference type="ARBA" id="ARBA00022448"/>
    </source>
</evidence>
<comment type="caution">
    <text evidence="8">The sequence shown here is derived from an EMBL/GenBank/DDBJ whole genome shotgun (WGS) entry which is preliminary data.</text>
</comment>
<keyword evidence="2" id="KW-0813">Transport</keyword>
<sequence>MKLTTQTAIGVALLFGALPAIAQETETDAAQSEAVELDAIDIEDTRAPLPAYRGFIAEDSGLSIIDKESLTGLEDGSGDAMDALRLMPNVNFDVNHSSADRDDLLDLRPADISISGGQTYDNAFRIDGVGVNSVMDVTNDNPQSIFDVAGASAQSIFLDPSLIGSIELRDSNISARYGEFSGGVVDVGIRDPDDAFGVSLRYGYESDELLDYITDDDADLDLADPPPEFTKWRVHGTVDAPVNDQLRFLFGFGRTVADVTYPVSASYGDNFRGFQSTSDNYLVKGIYDFSDTLRLTSSLVYSPYESESAAAAGIQNLVTSKGGGLTFKTELDGQNGALDWLIRASYVDSDSSREAPPVQYSWSSAAPSIDFCTGRNCTIGGIGNLDQTQRDYALEGEASHPLFGGTFDFGGTVSHVDAHKGREQEQRLYSRGVYDPDTVCADPSEESCIDGEIAATQYNLYPGFSSDAEILQGSLWAEQANSFGPVDVRAGLRVSADDYLKNTNFAPRLSAVWNIRDDVQLTAGANRYYTRNLLAYAISEDEPDSYLYRRTGTSDGTDLVFSPDDWSLYRWSILTSYHDAKLDTPYSDEATLALTFPAFRKLNGIGRLKAVQRWHRDQIVARPMENVNQIDEDGVPYTRRVRYPSNNGKTDYLGLSAEWVGTWKNTSFTLNAAWSETYNNADDEGEYFDEYDPEELLEDLIYYQGQVMPKSQLQDEAYRENFAAPFTANAAIRSTWLDEALDTTLWLYWKDEYETIGDTREDIEVGGLDYDVYDTLVRDASLRVDLNATYTIPEFSKGRVQLEARVSNLFSSLPHTDVTDRDPYQLGRAVWLGINYVY</sequence>
<dbReference type="Gene3D" id="2.40.170.20">
    <property type="entry name" value="TonB-dependent receptor, beta-barrel domain"/>
    <property type="match status" value="1"/>
</dbReference>
<dbReference type="PANTHER" id="PTHR30069:SF28">
    <property type="entry name" value="TONB-DEPENDENT RECEPTOR YNCD-RELATED"/>
    <property type="match status" value="1"/>
</dbReference>
<dbReference type="Proteomes" id="UP000027446">
    <property type="component" value="Unassembled WGS sequence"/>
</dbReference>
<evidence type="ECO:0000256" key="6">
    <source>
        <dbReference type="ARBA" id="ARBA00023237"/>
    </source>
</evidence>
<feature type="chain" id="PRO_5001660533" evidence="7">
    <location>
        <begin position="23"/>
        <end position="838"/>
    </location>
</feature>
<dbReference type="EMBL" id="ARYH01000005">
    <property type="protein sequence ID" value="KCZ82586.1"/>
    <property type="molecule type" value="Genomic_DNA"/>
</dbReference>
<evidence type="ECO:0000256" key="4">
    <source>
        <dbReference type="ARBA" id="ARBA00022692"/>
    </source>
</evidence>
<evidence type="ECO:0000256" key="3">
    <source>
        <dbReference type="ARBA" id="ARBA00022452"/>
    </source>
</evidence>
<dbReference type="AlphaFoldDB" id="A0A069E044"/>
<keyword evidence="4" id="KW-0812">Transmembrane</keyword>
<dbReference type="RefSeq" id="WP_035574069.1">
    <property type="nucleotide sequence ID" value="NZ_ARYH01000005.1"/>
</dbReference>
<gene>
    <name evidence="8" type="ORF">HAD_17206</name>
</gene>
<comment type="subcellular location">
    <subcellularLocation>
        <location evidence="1">Cell outer membrane</location>
        <topology evidence="1">Multi-pass membrane protein</topology>
    </subcellularLocation>
</comment>
<accession>A0A069E044</accession>
<evidence type="ECO:0000256" key="5">
    <source>
        <dbReference type="ARBA" id="ARBA00023136"/>
    </source>
</evidence>
<evidence type="ECO:0000256" key="1">
    <source>
        <dbReference type="ARBA" id="ARBA00004571"/>
    </source>
</evidence>
<dbReference type="GO" id="GO:0009279">
    <property type="term" value="C:cell outer membrane"/>
    <property type="evidence" value="ECO:0007669"/>
    <property type="project" value="UniProtKB-SubCell"/>
</dbReference>
<dbReference type="GO" id="GO:0044718">
    <property type="term" value="P:siderophore transmembrane transport"/>
    <property type="evidence" value="ECO:0007669"/>
    <property type="project" value="TreeGrafter"/>
</dbReference>
<evidence type="ECO:0000313" key="8">
    <source>
        <dbReference type="EMBL" id="KCZ82586.1"/>
    </source>
</evidence>
<feature type="signal peptide" evidence="7">
    <location>
        <begin position="1"/>
        <end position="22"/>
    </location>
</feature>
<dbReference type="SUPFAM" id="SSF56935">
    <property type="entry name" value="Porins"/>
    <property type="match status" value="1"/>
</dbReference>
<evidence type="ECO:0000313" key="9">
    <source>
        <dbReference type="Proteomes" id="UP000027446"/>
    </source>
</evidence>
<keyword evidence="7" id="KW-0732">Signal</keyword>
<keyword evidence="6" id="KW-0998">Cell outer membrane</keyword>
<protein>
    <submittedName>
        <fullName evidence="8">Secretin/tonb short domain protein</fullName>
    </submittedName>
</protein>
<dbReference type="eggNOG" id="COG4771">
    <property type="taxonomic scope" value="Bacteria"/>
</dbReference>
<evidence type="ECO:0000256" key="7">
    <source>
        <dbReference type="SAM" id="SignalP"/>
    </source>
</evidence>
<keyword evidence="9" id="KW-1185">Reference proteome</keyword>
<dbReference type="GO" id="GO:0015344">
    <property type="term" value="F:siderophore uptake transmembrane transporter activity"/>
    <property type="evidence" value="ECO:0007669"/>
    <property type="project" value="TreeGrafter"/>
</dbReference>
<dbReference type="PANTHER" id="PTHR30069">
    <property type="entry name" value="TONB-DEPENDENT OUTER MEMBRANE RECEPTOR"/>
    <property type="match status" value="1"/>
</dbReference>
<dbReference type="InterPro" id="IPR039426">
    <property type="entry name" value="TonB-dep_rcpt-like"/>
</dbReference>
<name>A0A069E044_9PROT</name>
<keyword evidence="3" id="KW-1134">Transmembrane beta strand</keyword>
<proteinExistence type="predicted"/>
<keyword evidence="5" id="KW-0472">Membrane</keyword>
<organism evidence="8 9">
    <name type="scientific">Hyphomonas adhaerens MHS-3</name>
    <dbReference type="NCBI Taxonomy" id="1280949"/>
    <lineage>
        <taxon>Bacteria</taxon>
        <taxon>Pseudomonadati</taxon>
        <taxon>Pseudomonadota</taxon>
        <taxon>Alphaproteobacteria</taxon>
        <taxon>Hyphomonadales</taxon>
        <taxon>Hyphomonadaceae</taxon>
        <taxon>Hyphomonas</taxon>
    </lineage>
</organism>
<dbReference type="InterPro" id="IPR036942">
    <property type="entry name" value="Beta-barrel_TonB_sf"/>
</dbReference>
<dbReference type="OrthoDB" id="9796221at2"/>
<dbReference type="STRING" id="1280949.HAD_17206"/>
<reference evidence="8 9" key="1">
    <citation type="journal article" date="2014" name="Antonie Van Leeuwenhoek">
        <title>Hyphomonas beringensis sp. nov. and Hyphomonas chukchiensis sp. nov., isolated from surface seawater of the Bering Sea and Chukchi Sea.</title>
        <authorList>
            <person name="Li C."/>
            <person name="Lai Q."/>
            <person name="Li G."/>
            <person name="Dong C."/>
            <person name="Wang J."/>
            <person name="Liao Y."/>
            <person name="Shao Z."/>
        </authorList>
    </citation>
    <scope>NUCLEOTIDE SEQUENCE [LARGE SCALE GENOMIC DNA]</scope>
    <source>
        <strain evidence="8 9">MHS-3</strain>
    </source>
</reference>